<proteinExistence type="predicted"/>
<dbReference type="KEGG" id="cher:DK880_00688"/>
<sequence>MKRHSIFRIINAIVISAVLTACNKRSIHMDMNTKWTIRSSFSDDKRNFSIKSDKLATTAKSHVGDTDWAYGEKKDNFPANCWKCNKFVHDVLEESGITPPTRTDSTGTYPIRAADWASSSRIKNWEYKGSNETWQPGDVIAKAFDQPNENASGHCGIAVSSYEVVAAGREKVYLRANDPNLPRGEATVRRYMDQ</sequence>
<organism evidence="1 2">
    <name type="scientific">Candidatus Cardinium hertigii</name>
    <dbReference type="NCBI Taxonomy" id="247481"/>
    <lineage>
        <taxon>Bacteria</taxon>
        <taxon>Pseudomonadati</taxon>
        <taxon>Bacteroidota</taxon>
        <taxon>Cytophagia</taxon>
        <taxon>Cytophagales</taxon>
        <taxon>Amoebophilaceae</taxon>
        <taxon>Candidatus Cardinium</taxon>
    </lineage>
</organism>
<dbReference type="EMBL" id="CP029619">
    <property type="protein sequence ID" value="AWN81999.1"/>
    <property type="molecule type" value="Genomic_DNA"/>
</dbReference>
<dbReference type="AlphaFoldDB" id="A0A2Z3L9F1"/>
<keyword evidence="2" id="KW-1185">Reference proteome</keyword>
<accession>A0A2Z3L9F1</accession>
<evidence type="ECO:0000313" key="2">
    <source>
        <dbReference type="Proteomes" id="UP000245872"/>
    </source>
</evidence>
<gene>
    <name evidence="1" type="ORF">DK880_00688</name>
</gene>
<protein>
    <recommendedName>
        <fullName evidence="3">CHAP domain-containing protein</fullName>
    </recommendedName>
</protein>
<dbReference type="RefSeq" id="WP_162534157.1">
    <property type="nucleotide sequence ID" value="NZ_CP029619.1"/>
</dbReference>
<reference evidence="1 2" key="1">
    <citation type="submission" date="2018-05" db="EMBL/GenBank/DDBJ databases">
        <title>Candidatus Cardinium hertigii Genome Assembly.</title>
        <authorList>
            <person name="Showmaker K.C."/>
            <person name="Walden K.O."/>
            <person name="Fields C.J."/>
            <person name="Lambert K.N."/>
            <person name="Hudson M.E."/>
        </authorList>
    </citation>
    <scope>NUCLEOTIDE SEQUENCE [LARGE SCALE GENOMIC DNA]</scope>
    <source>
        <strain evidence="2">cHgTN10</strain>
    </source>
</reference>
<dbReference type="Proteomes" id="UP000245872">
    <property type="component" value="Chromosome"/>
</dbReference>
<evidence type="ECO:0000313" key="1">
    <source>
        <dbReference type="EMBL" id="AWN81999.1"/>
    </source>
</evidence>
<dbReference type="PROSITE" id="PS51257">
    <property type="entry name" value="PROKAR_LIPOPROTEIN"/>
    <property type="match status" value="1"/>
</dbReference>
<name>A0A2Z3L9F1_9BACT</name>
<dbReference type="Gene3D" id="3.90.1720.10">
    <property type="entry name" value="endopeptidase domain like (from Nostoc punctiforme)"/>
    <property type="match status" value="1"/>
</dbReference>
<evidence type="ECO:0008006" key="3">
    <source>
        <dbReference type="Google" id="ProtNLM"/>
    </source>
</evidence>